<keyword evidence="3" id="KW-1185">Reference proteome</keyword>
<dbReference type="Proteomes" id="UP000186309">
    <property type="component" value="Chromosome"/>
</dbReference>
<name>A0A1U7CW94_9BACT</name>
<proteinExistence type="predicted"/>
<evidence type="ECO:0000313" key="3">
    <source>
        <dbReference type="Proteomes" id="UP000186309"/>
    </source>
</evidence>
<evidence type="ECO:0000256" key="1">
    <source>
        <dbReference type="SAM" id="MobiDB-lite"/>
    </source>
</evidence>
<organism evidence="2 3">
    <name type="scientific">Paludisphaera borealis</name>
    <dbReference type="NCBI Taxonomy" id="1387353"/>
    <lineage>
        <taxon>Bacteria</taxon>
        <taxon>Pseudomonadati</taxon>
        <taxon>Planctomycetota</taxon>
        <taxon>Planctomycetia</taxon>
        <taxon>Isosphaerales</taxon>
        <taxon>Isosphaeraceae</taxon>
        <taxon>Paludisphaera</taxon>
    </lineage>
</organism>
<dbReference type="RefSeq" id="WP_076349596.1">
    <property type="nucleotide sequence ID" value="NZ_CP019082.1"/>
</dbReference>
<protein>
    <submittedName>
        <fullName evidence="2">Uncharacterized protein</fullName>
    </submittedName>
</protein>
<dbReference type="AlphaFoldDB" id="A0A1U7CW94"/>
<dbReference type="EMBL" id="CP019082">
    <property type="protein sequence ID" value="APW63214.1"/>
    <property type="molecule type" value="Genomic_DNA"/>
</dbReference>
<gene>
    <name evidence="2" type="ORF">BSF38_04778</name>
</gene>
<evidence type="ECO:0000313" key="2">
    <source>
        <dbReference type="EMBL" id="APW63214.1"/>
    </source>
</evidence>
<reference evidence="3" key="1">
    <citation type="submission" date="2016-12" db="EMBL/GenBank/DDBJ databases">
        <title>Comparative genomics of four Isosphaeraceae planctomycetes: a common pool of plasmids and glycoside hydrolase genes.</title>
        <authorList>
            <person name="Ivanova A."/>
        </authorList>
    </citation>
    <scope>NUCLEOTIDE SEQUENCE [LARGE SCALE GENOMIC DNA]</scope>
    <source>
        <strain evidence="3">PX4</strain>
    </source>
</reference>
<sequence length="152" mass="16180">MPLKLNVGVSRKLGLPEFSSVGASCNVEVELDSSLLQSDLDGFHAQVRGAFTAACQAVDDELVRLQARPAPPVASHGGEARRNGTAGSNRLASRPSKPASANQVRAIVTMARWRDADLAGLLRDEFGVDRPEDLSLADASRFIDRLKAVGET</sequence>
<dbReference type="KEGG" id="pbor:BSF38_04778"/>
<accession>A0A1U7CW94</accession>
<dbReference type="OrthoDB" id="278164at2"/>
<feature type="region of interest" description="Disordered" evidence="1">
    <location>
        <begin position="66"/>
        <end position="103"/>
    </location>
</feature>
<dbReference type="STRING" id="1387353.BSF38_04778"/>